<dbReference type="Pfam" id="PF14014">
    <property type="entry name" value="DUF4230"/>
    <property type="match status" value="1"/>
</dbReference>
<keyword evidence="1" id="KW-0472">Membrane</keyword>
<organism evidence="2">
    <name type="scientific">Paraprevotella clara</name>
    <dbReference type="NCBI Taxonomy" id="454154"/>
    <lineage>
        <taxon>Bacteria</taxon>
        <taxon>Pseudomonadati</taxon>
        <taxon>Bacteroidota</taxon>
        <taxon>Bacteroidia</taxon>
        <taxon>Bacteroidales</taxon>
        <taxon>Prevotellaceae</taxon>
        <taxon>Paraprevotella</taxon>
    </lineage>
</organism>
<accession>A0A6N3G0G7</accession>
<feature type="transmembrane region" description="Helical" evidence="1">
    <location>
        <begin position="6"/>
        <end position="25"/>
    </location>
</feature>
<sequence length="196" mass="22474">MGKWLSALKWLVVAVVLAVFIGLLIKWNRKGGISVEVGFDDRIELTSQEIRRIEQIGQWEFLSVQSEVVADTLRKGFFTDDRLVAVYTGVPRIGIDMNRVTGEWAQAHGDTVTLRLPAVHLLDKNFIDEARTKVFYESGKWPNGARRDLYDRAYGKMLRQCLTPSNMRRAEANARNQLTALFRALGFHTVEIYFIR</sequence>
<dbReference type="RefSeq" id="WP_412442427.1">
    <property type="nucleotide sequence ID" value="NZ_CACRUT010000023.1"/>
</dbReference>
<evidence type="ECO:0000256" key="1">
    <source>
        <dbReference type="SAM" id="Phobius"/>
    </source>
</evidence>
<proteinExistence type="predicted"/>
<dbReference type="EMBL" id="CACRUT010000023">
    <property type="protein sequence ID" value="VYU57173.1"/>
    <property type="molecule type" value="Genomic_DNA"/>
</dbReference>
<protein>
    <recommendedName>
        <fullName evidence="3">DUF4230 domain-containing protein</fullName>
    </recommendedName>
</protein>
<name>A0A6N3G0G7_9BACT</name>
<evidence type="ECO:0000313" key="2">
    <source>
        <dbReference type="EMBL" id="VYU57173.1"/>
    </source>
</evidence>
<gene>
    <name evidence="2" type="ORF">PCLFYP37_00291</name>
</gene>
<keyword evidence="1" id="KW-1133">Transmembrane helix</keyword>
<evidence type="ECO:0008006" key="3">
    <source>
        <dbReference type="Google" id="ProtNLM"/>
    </source>
</evidence>
<dbReference type="AlphaFoldDB" id="A0A6N3G0G7"/>
<reference evidence="2" key="1">
    <citation type="submission" date="2019-11" db="EMBL/GenBank/DDBJ databases">
        <authorList>
            <person name="Feng L."/>
        </authorList>
    </citation>
    <scope>NUCLEOTIDE SEQUENCE</scope>
    <source>
        <strain evidence="2">PclaraLFYP37</strain>
    </source>
</reference>
<keyword evidence="1" id="KW-0812">Transmembrane</keyword>
<dbReference type="InterPro" id="IPR025324">
    <property type="entry name" value="DUF4230"/>
</dbReference>